<organism evidence="2 3">
    <name type="scientific">Piloderma croceum (strain F 1598)</name>
    <dbReference type="NCBI Taxonomy" id="765440"/>
    <lineage>
        <taxon>Eukaryota</taxon>
        <taxon>Fungi</taxon>
        <taxon>Dikarya</taxon>
        <taxon>Basidiomycota</taxon>
        <taxon>Agaricomycotina</taxon>
        <taxon>Agaricomycetes</taxon>
        <taxon>Agaricomycetidae</taxon>
        <taxon>Atheliales</taxon>
        <taxon>Atheliaceae</taxon>
        <taxon>Piloderma</taxon>
    </lineage>
</organism>
<reference evidence="2 3" key="1">
    <citation type="submission" date="2014-04" db="EMBL/GenBank/DDBJ databases">
        <authorList>
            <consortium name="DOE Joint Genome Institute"/>
            <person name="Kuo A."/>
            <person name="Tarkka M."/>
            <person name="Buscot F."/>
            <person name="Kohler A."/>
            <person name="Nagy L.G."/>
            <person name="Floudas D."/>
            <person name="Copeland A."/>
            <person name="Barry K.W."/>
            <person name="Cichocki N."/>
            <person name="Veneault-Fourrey C."/>
            <person name="LaButti K."/>
            <person name="Lindquist E.A."/>
            <person name="Lipzen A."/>
            <person name="Lundell T."/>
            <person name="Morin E."/>
            <person name="Murat C."/>
            <person name="Sun H."/>
            <person name="Tunlid A."/>
            <person name="Henrissat B."/>
            <person name="Grigoriev I.V."/>
            <person name="Hibbett D.S."/>
            <person name="Martin F."/>
            <person name="Nordberg H.P."/>
            <person name="Cantor M.N."/>
            <person name="Hua S.X."/>
        </authorList>
    </citation>
    <scope>NUCLEOTIDE SEQUENCE [LARGE SCALE GENOMIC DNA]</scope>
    <source>
        <strain evidence="2 3">F 1598</strain>
    </source>
</reference>
<evidence type="ECO:0000256" key="1">
    <source>
        <dbReference type="SAM" id="MobiDB-lite"/>
    </source>
</evidence>
<sequence>MPNSANSGSSLAQNSPNQSASSQSRQSQHQLRSNLPETKEQALTLTSGNVKKLTAMKLFLAKHGYIAHDWVCSLRDLALVLFQLAVSAKSTTAADRIKAVALILEAFKMDSHVNRAADAVLNKLGDPLEQITNAASKITRQQEGFRECSGVVHTPAEYIAEQADITANAINEACTTLSQQADKIGIINNKNAAPTNNNINPLTYAAITAMQFLPSHSSFLARGWEFQCQIILDAAPGMPSDQGLTDLSEVNLLAKANTAYELMKVGKNDAPEGLRFIGARKLARGSIVLDLNSMEATIWL</sequence>
<feature type="region of interest" description="Disordered" evidence="1">
    <location>
        <begin position="1"/>
        <end position="40"/>
    </location>
</feature>
<dbReference type="OrthoDB" id="2654126at2759"/>
<dbReference type="EMBL" id="KN832983">
    <property type="protein sequence ID" value="KIM85955.1"/>
    <property type="molecule type" value="Genomic_DNA"/>
</dbReference>
<dbReference type="Proteomes" id="UP000054166">
    <property type="component" value="Unassembled WGS sequence"/>
</dbReference>
<evidence type="ECO:0000313" key="2">
    <source>
        <dbReference type="EMBL" id="KIM85955.1"/>
    </source>
</evidence>
<proteinExistence type="predicted"/>
<name>A0A0C3FPD6_PILCF</name>
<keyword evidence="3" id="KW-1185">Reference proteome</keyword>
<dbReference type="InParanoid" id="A0A0C3FPD6"/>
<reference evidence="3" key="2">
    <citation type="submission" date="2015-01" db="EMBL/GenBank/DDBJ databases">
        <title>Evolutionary Origins and Diversification of the Mycorrhizal Mutualists.</title>
        <authorList>
            <consortium name="DOE Joint Genome Institute"/>
            <consortium name="Mycorrhizal Genomics Consortium"/>
            <person name="Kohler A."/>
            <person name="Kuo A."/>
            <person name="Nagy L.G."/>
            <person name="Floudas D."/>
            <person name="Copeland A."/>
            <person name="Barry K.W."/>
            <person name="Cichocki N."/>
            <person name="Veneault-Fourrey C."/>
            <person name="LaButti K."/>
            <person name="Lindquist E.A."/>
            <person name="Lipzen A."/>
            <person name="Lundell T."/>
            <person name="Morin E."/>
            <person name="Murat C."/>
            <person name="Riley R."/>
            <person name="Ohm R."/>
            <person name="Sun H."/>
            <person name="Tunlid A."/>
            <person name="Henrissat B."/>
            <person name="Grigoriev I.V."/>
            <person name="Hibbett D.S."/>
            <person name="Martin F."/>
        </authorList>
    </citation>
    <scope>NUCLEOTIDE SEQUENCE [LARGE SCALE GENOMIC DNA]</scope>
    <source>
        <strain evidence="3">F 1598</strain>
    </source>
</reference>
<protein>
    <submittedName>
        <fullName evidence="2">Uncharacterized protein</fullName>
    </submittedName>
</protein>
<dbReference type="HOGENOM" id="CLU_927851_0_0_1"/>
<gene>
    <name evidence="2" type="ORF">PILCRDRAFT_5055</name>
</gene>
<dbReference type="AlphaFoldDB" id="A0A0C3FPD6"/>
<evidence type="ECO:0000313" key="3">
    <source>
        <dbReference type="Proteomes" id="UP000054166"/>
    </source>
</evidence>
<feature type="compositionally biased region" description="Low complexity" evidence="1">
    <location>
        <begin position="9"/>
        <end position="33"/>
    </location>
</feature>
<accession>A0A0C3FPD6</accession>